<accession>A0ABR9AMP7</accession>
<keyword evidence="1" id="KW-0812">Transmembrane</keyword>
<comment type="caution">
    <text evidence="2">The sequence shown here is derived from an EMBL/GenBank/DDBJ whole genome shotgun (WGS) entry which is preliminary data.</text>
</comment>
<dbReference type="InterPro" id="IPR048136">
    <property type="entry name" value="STM3941-like"/>
</dbReference>
<evidence type="ECO:0000256" key="1">
    <source>
        <dbReference type="SAM" id="Phobius"/>
    </source>
</evidence>
<keyword evidence="3" id="KW-1185">Reference proteome</keyword>
<dbReference type="RefSeq" id="WP_192010959.1">
    <property type="nucleotide sequence ID" value="NZ_JACYTQ010000005.1"/>
</dbReference>
<evidence type="ECO:0000313" key="3">
    <source>
        <dbReference type="Proteomes" id="UP000647133"/>
    </source>
</evidence>
<dbReference type="NCBIfam" id="NF041635">
    <property type="entry name" value="STM3941_fam"/>
    <property type="match status" value="1"/>
</dbReference>
<feature type="transmembrane region" description="Helical" evidence="1">
    <location>
        <begin position="52"/>
        <end position="72"/>
    </location>
</feature>
<keyword evidence="1" id="KW-0472">Membrane</keyword>
<proteinExistence type="predicted"/>
<evidence type="ECO:0000313" key="2">
    <source>
        <dbReference type="EMBL" id="MBD8490078.1"/>
    </source>
</evidence>
<keyword evidence="1" id="KW-1133">Transmembrane helix</keyword>
<dbReference type="Proteomes" id="UP000647133">
    <property type="component" value="Unassembled WGS sequence"/>
</dbReference>
<feature type="transmembrane region" description="Helical" evidence="1">
    <location>
        <begin position="12"/>
        <end position="32"/>
    </location>
</feature>
<dbReference type="EMBL" id="JACYTQ010000005">
    <property type="protein sequence ID" value="MBD8490078.1"/>
    <property type="molecule type" value="Genomic_DNA"/>
</dbReference>
<protein>
    <submittedName>
        <fullName evidence="2">Uncharacterized protein</fullName>
    </submittedName>
</protein>
<sequence length="130" mass="14353">MTQEVKIPYSKLKIVLVFVGSLGFVAVGVMTLLDEKGLTSLMYSSETLNKTIGVLSILFFGTIAVTVPWKLLSKNSGIEINELGIIDHSNLSSIGLIEWEDIKEIQTHSFKKKKLAVDLHFPTTEVCKQG</sequence>
<reference evidence="2 3" key="1">
    <citation type="submission" date="2020-09" db="EMBL/GenBank/DDBJ databases">
        <title>Echinicola sp. CAU 1574 isolated from sand of Sido Beach.</title>
        <authorList>
            <person name="Kim W."/>
        </authorList>
    </citation>
    <scope>NUCLEOTIDE SEQUENCE [LARGE SCALE GENOMIC DNA]</scope>
    <source>
        <strain evidence="2 3">CAU 1574</strain>
    </source>
</reference>
<gene>
    <name evidence="2" type="ORF">IFO69_15075</name>
</gene>
<organism evidence="2 3">
    <name type="scientific">Echinicola arenosa</name>
    <dbReference type="NCBI Taxonomy" id="2774144"/>
    <lineage>
        <taxon>Bacteria</taxon>
        <taxon>Pseudomonadati</taxon>
        <taxon>Bacteroidota</taxon>
        <taxon>Cytophagia</taxon>
        <taxon>Cytophagales</taxon>
        <taxon>Cyclobacteriaceae</taxon>
        <taxon>Echinicola</taxon>
    </lineage>
</organism>
<name>A0ABR9AMP7_9BACT</name>